<comment type="caution">
    <text evidence="3">The sequence shown here is derived from an EMBL/GenBank/DDBJ whole genome shotgun (WGS) entry which is preliminary data.</text>
</comment>
<keyword evidence="2" id="KW-0812">Transmembrane</keyword>
<evidence type="ECO:0000256" key="2">
    <source>
        <dbReference type="SAM" id="Phobius"/>
    </source>
</evidence>
<evidence type="ECO:0000313" key="3">
    <source>
        <dbReference type="EMBL" id="RFU16246.1"/>
    </source>
</evidence>
<organism evidence="3 4">
    <name type="scientific">Paracidobacterium acidisoli</name>
    <dbReference type="NCBI Taxonomy" id="2303751"/>
    <lineage>
        <taxon>Bacteria</taxon>
        <taxon>Pseudomonadati</taxon>
        <taxon>Acidobacteriota</taxon>
        <taxon>Terriglobia</taxon>
        <taxon>Terriglobales</taxon>
        <taxon>Acidobacteriaceae</taxon>
        <taxon>Paracidobacterium</taxon>
    </lineage>
</organism>
<proteinExistence type="predicted"/>
<dbReference type="EMBL" id="QVQT01000004">
    <property type="protein sequence ID" value="RFU16246.1"/>
    <property type="molecule type" value="Genomic_DNA"/>
</dbReference>
<keyword evidence="2" id="KW-0472">Membrane</keyword>
<gene>
    <name evidence="3" type="ORF">D0Y96_12650</name>
</gene>
<protein>
    <submittedName>
        <fullName evidence="3">Uncharacterized protein</fullName>
    </submittedName>
</protein>
<sequence>MTRDAMETFAEVVSVVGALLLSVSCGLLVEELVFGGLARLFFAQQPKTGSPETGREQERKNVEEEKCLH</sequence>
<dbReference type="Proteomes" id="UP000264702">
    <property type="component" value="Unassembled WGS sequence"/>
</dbReference>
<evidence type="ECO:0000313" key="4">
    <source>
        <dbReference type="Proteomes" id="UP000264702"/>
    </source>
</evidence>
<dbReference type="PROSITE" id="PS51257">
    <property type="entry name" value="PROKAR_LIPOPROTEIN"/>
    <property type="match status" value="1"/>
</dbReference>
<dbReference type="AlphaFoldDB" id="A0A372IMV3"/>
<feature type="compositionally biased region" description="Basic and acidic residues" evidence="1">
    <location>
        <begin position="53"/>
        <end position="69"/>
    </location>
</feature>
<feature type="region of interest" description="Disordered" evidence="1">
    <location>
        <begin position="46"/>
        <end position="69"/>
    </location>
</feature>
<keyword evidence="4" id="KW-1185">Reference proteome</keyword>
<evidence type="ECO:0000256" key="1">
    <source>
        <dbReference type="SAM" id="MobiDB-lite"/>
    </source>
</evidence>
<name>A0A372IMV3_9BACT</name>
<accession>A0A372IMV3</accession>
<keyword evidence="2" id="KW-1133">Transmembrane helix</keyword>
<reference evidence="3 4" key="1">
    <citation type="submission" date="2018-08" db="EMBL/GenBank/DDBJ databases">
        <title>Acidipila sp. 4G-K13, an acidobacterium isolated from forest soil.</title>
        <authorList>
            <person name="Gao Z.-H."/>
            <person name="Qiu L.-H."/>
        </authorList>
    </citation>
    <scope>NUCLEOTIDE SEQUENCE [LARGE SCALE GENOMIC DNA]</scope>
    <source>
        <strain evidence="3 4">4G-K13</strain>
    </source>
</reference>
<feature type="transmembrane region" description="Helical" evidence="2">
    <location>
        <begin position="12"/>
        <end position="37"/>
    </location>
</feature>